<accession>A0A0K2SKU6</accession>
<sequence>MTTRAGRAILLLGVLVFLGWAVLGAGQPARAGSYSFRWAPGLAGYGGYLAEAADLDGDGHAELVVQAVAGEAEGQEPPPPRITAVYACAAPAEACRELGRSRNVGPLAAVADLDGDGRTELVARDESGQGLTAWRWAVERGELVPEPADVLDAYRQRGGLLPGDLPGEVEGWPRDLDGDGLLDGIALVEGETGAELVLRTATAERRLPLAGHPEEAGVPRGHEPAASRPGSADAETSGPPDLGDVQVEAWLPASTPGWPVVVVGWQRAGSRTVELSASRPDGDRYQPVWQDAVAGGAGPYALSPAWALLDLTGDGTPELVRGRGGVVEVLAWDGRGFQVVARTPENGGLGWAGFHAADLNGNGVPELVARHVSPNLYTHHLKVYELRGGRLVGLADLRDIGWWAAPRALTWRAGSTEVLLLPRASDLARPEALAFDP</sequence>
<dbReference type="STRING" id="1555112.LIP_1890"/>
<reference evidence="4" key="2">
    <citation type="journal article" date="2016" name="Int. J. Syst. Evol. Microbiol.">
        <title>Complete genome sequence and cell structure of Limnochorda pilosa, a Gram-negative spore-former within the phylum Firmicutes.</title>
        <authorList>
            <person name="Watanabe M."/>
            <person name="Kojima H."/>
            <person name="Fukui M."/>
        </authorList>
    </citation>
    <scope>NUCLEOTIDE SEQUENCE [LARGE SCALE GENOMIC DNA]</scope>
    <source>
        <strain evidence="4">HC45</strain>
    </source>
</reference>
<reference evidence="4" key="1">
    <citation type="submission" date="2015-07" db="EMBL/GenBank/DDBJ databases">
        <title>Complete genome sequence and phylogenetic analysis of Limnochorda pilosa.</title>
        <authorList>
            <person name="Watanabe M."/>
            <person name="Kojima H."/>
            <person name="Fukui M."/>
        </authorList>
    </citation>
    <scope>NUCLEOTIDE SEQUENCE [LARGE SCALE GENOMIC DNA]</scope>
    <source>
        <strain evidence="4">HC45</strain>
    </source>
</reference>
<evidence type="ECO:0000256" key="2">
    <source>
        <dbReference type="SAM" id="MobiDB-lite"/>
    </source>
</evidence>
<name>A0A0K2SKU6_LIMPI</name>
<dbReference type="Proteomes" id="UP000065807">
    <property type="component" value="Chromosome"/>
</dbReference>
<evidence type="ECO:0008006" key="5">
    <source>
        <dbReference type="Google" id="ProtNLM"/>
    </source>
</evidence>
<dbReference type="InterPro" id="IPR013517">
    <property type="entry name" value="FG-GAP"/>
</dbReference>
<keyword evidence="4" id="KW-1185">Reference proteome</keyword>
<organism evidence="3 4">
    <name type="scientific">Limnochorda pilosa</name>
    <dbReference type="NCBI Taxonomy" id="1555112"/>
    <lineage>
        <taxon>Bacteria</taxon>
        <taxon>Bacillati</taxon>
        <taxon>Bacillota</taxon>
        <taxon>Limnochordia</taxon>
        <taxon>Limnochordales</taxon>
        <taxon>Limnochordaceae</taxon>
        <taxon>Limnochorda</taxon>
    </lineage>
</organism>
<evidence type="ECO:0000313" key="3">
    <source>
        <dbReference type="EMBL" id="BAS27731.1"/>
    </source>
</evidence>
<dbReference type="EMBL" id="AP014924">
    <property type="protein sequence ID" value="BAS27731.1"/>
    <property type="molecule type" value="Genomic_DNA"/>
</dbReference>
<dbReference type="RefSeq" id="WP_068136995.1">
    <property type="nucleotide sequence ID" value="NZ_AP014924.1"/>
</dbReference>
<feature type="region of interest" description="Disordered" evidence="2">
    <location>
        <begin position="207"/>
        <end position="244"/>
    </location>
</feature>
<gene>
    <name evidence="3" type="ORF">LIP_1890</name>
</gene>
<dbReference type="InterPro" id="IPR028994">
    <property type="entry name" value="Integrin_alpha_N"/>
</dbReference>
<evidence type="ECO:0000256" key="1">
    <source>
        <dbReference type="ARBA" id="ARBA00022729"/>
    </source>
</evidence>
<dbReference type="SUPFAM" id="SSF69318">
    <property type="entry name" value="Integrin alpha N-terminal domain"/>
    <property type="match status" value="1"/>
</dbReference>
<evidence type="ECO:0000313" key="4">
    <source>
        <dbReference type="Proteomes" id="UP000065807"/>
    </source>
</evidence>
<feature type="compositionally biased region" description="Basic and acidic residues" evidence="2">
    <location>
        <begin position="207"/>
        <end position="225"/>
    </location>
</feature>
<dbReference type="PANTHER" id="PTHR46580">
    <property type="entry name" value="SENSOR KINASE-RELATED"/>
    <property type="match status" value="1"/>
</dbReference>
<protein>
    <recommendedName>
        <fullName evidence="5">FG-GAP repeat protein</fullName>
    </recommendedName>
</protein>
<proteinExistence type="predicted"/>
<dbReference type="Pfam" id="PF13517">
    <property type="entry name" value="FG-GAP_3"/>
    <property type="match status" value="1"/>
</dbReference>
<dbReference type="AlphaFoldDB" id="A0A0K2SKU6"/>
<dbReference type="KEGG" id="lpil:LIP_1890"/>
<dbReference type="OrthoDB" id="2084574at2"/>
<keyword evidence="1" id="KW-0732">Signal</keyword>